<dbReference type="GO" id="GO:0005525">
    <property type="term" value="F:GTP binding"/>
    <property type="evidence" value="ECO:0007669"/>
    <property type="project" value="InterPro"/>
</dbReference>
<evidence type="ECO:0008006" key="4">
    <source>
        <dbReference type="Google" id="ProtNLM"/>
    </source>
</evidence>
<dbReference type="PANTHER" id="PTHR10751">
    <property type="entry name" value="GUANYLATE BINDING PROTEIN"/>
    <property type="match status" value="1"/>
</dbReference>
<name>A0A6A4ZKQ9_9STRA</name>
<feature type="domain" description="Guanylate-binding protein N-terminal" evidence="1">
    <location>
        <begin position="35"/>
        <end position="114"/>
    </location>
</feature>
<dbReference type="Pfam" id="PF05649">
    <property type="entry name" value="Peptidase_M13_N"/>
    <property type="match status" value="1"/>
</dbReference>
<dbReference type="PROSITE" id="PS51885">
    <property type="entry name" value="NEPRILYSIN"/>
    <property type="match status" value="1"/>
</dbReference>
<dbReference type="AlphaFoldDB" id="A0A6A4ZKQ9"/>
<sequence>MTTTMQAVKWLGMDKDGKITVSPASSLKVLHALPARQPVNLISIFGAARQGKSFLMNLLANQQDLFRISNEKDPCAQGVDLSSHFMPLEAFFSRCRSVASNVSVGFVDAEGQGDRDITYKLIQLHGLVFTAILDDSRLVYPIATYNPMTNISTAYPSLATYLRSAHVPLNDTTRVIVATPAFFDAAEALVQRTSLQDLQTAVAFQYITSMSGALGSDFRNASRVNTYLGELVTRYYLQRAFQESSLDAIQVLTGNIRRAFNERLSRSKWIDETTRTEAVAKLTNMTQLLGYGVLPYVDQLHIGRSYPSTRREYPVEADRMLNLLAVLAKAAQNVELAEGETRKVFGHLH</sequence>
<dbReference type="Gene3D" id="3.40.390.10">
    <property type="entry name" value="Collagenase (Catalytic Domain)"/>
    <property type="match status" value="1"/>
</dbReference>
<accession>A0A6A4ZKQ9</accession>
<dbReference type="Gene3D" id="1.10.1380.10">
    <property type="entry name" value="Neutral endopeptidase , domain2"/>
    <property type="match status" value="1"/>
</dbReference>
<dbReference type="InterPro" id="IPR015894">
    <property type="entry name" value="Guanylate-bd_N"/>
</dbReference>
<dbReference type="SUPFAM" id="SSF52540">
    <property type="entry name" value="P-loop containing nucleoside triphosphate hydrolases"/>
    <property type="match status" value="1"/>
</dbReference>
<proteinExistence type="predicted"/>
<dbReference type="EMBL" id="VJMH01000494">
    <property type="protein sequence ID" value="KAF0715934.1"/>
    <property type="molecule type" value="Genomic_DNA"/>
</dbReference>
<evidence type="ECO:0000313" key="3">
    <source>
        <dbReference type="EMBL" id="KAF0715934.1"/>
    </source>
</evidence>
<dbReference type="Pfam" id="PF02263">
    <property type="entry name" value="GBP"/>
    <property type="match status" value="1"/>
</dbReference>
<comment type="caution">
    <text evidence="3">The sequence shown here is derived from an EMBL/GenBank/DDBJ whole genome shotgun (WGS) entry which is preliminary data.</text>
</comment>
<feature type="domain" description="Peptidase M13 N-terminal" evidence="2">
    <location>
        <begin position="131"/>
        <end position="291"/>
    </location>
</feature>
<dbReference type="InterPro" id="IPR000718">
    <property type="entry name" value="Peptidase_M13"/>
</dbReference>
<dbReference type="InterPro" id="IPR027417">
    <property type="entry name" value="P-loop_NTPase"/>
</dbReference>
<dbReference type="InterPro" id="IPR008753">
    <property type="entry name" value="Peptidase_M13_N"/>
</dbReference>
<evidence type="ECO:0000259" key="1">
    <source>
        <dbReference type="Pfam" id="PF02263"/>
    </source>
</evidence>
<dbReference type="GO" id="GO:0004222">
    <property type="term" value="F:metalloendopeptidase activity"/>
    <property type="evidence" value="ECO:0007669"/>
    <property type="project" value="InterPro"/>
</dbReference>
<dbReference type="Gene3D" id="3.40.50.300">
    <property type="entry name" value="P-loop containing nucleotide triphosphate hydrolases"/>
    <property type="match status" value="1"/>
</dbReference>
<protein>
    <recommendedName>
        <fullName evidence="4">Guanylate-binding protein N-terminal domain-containing protein</fullName>
    </recommendedName>
</protein>
<dbReference type="SUPFAM" id="SSF55486">
    <property type="entry name" value="Metalloproteases ('zincins'), catalytic domain"/>
    <property type="match status" value="1"/>
</dbReference>
<evidence type="ECO:0000259" key="2">
    <source>
        <dbReference type="Pfam" id="PF05649"/>
    </source>
</evidence>
<gene>
    <name evidence="3" type="ORF">As57867_003095</name>
</gene>
<dbReference type="GO" id="GO:0003924">
    <property type="term" value="F:GTPase activity"/>
    <property type="evidence" value="ECO:0007669"/>
    <property type="project" value="InterPro"/>
</dbReference>
<dbReference type="InterPro" id="IPR024079">
    <property type="entry name" value="MetalloPept_cat_dom_sf"/>
</dbReference>
<organism evidence="3">
    <name type="scientific">Aphanomyces stellatus</name>
    <dbReference type="NCBI Taxonomy" id="120398"/>
    <lineage>
        <taxon>Eukaryota</taxon>
        <taxon>Sar</taxon>
        <taxon>Stramenopiles</taxon>
        <taxon>Oomycota</taxon>
        <taxon>Saprolegniomycetes</taxon>
        <taxon>Saprolegniales</taxon>
        <taxon>Verrucalvaceae</taxon>
        <taxon>Aphanomyces</taxon>
    </lineage>
</organism>
<reference evidence="3" key="1">
    <citation type="submission" date="2019-06" db="EMBL/GenBank/DDBJ databases">
        <title>Genomics analysis of Aphanomyces spp. identifies a new class of oomycete effector associated with host adaptation.</title>
        <authorList>
            <person name="Gaulin E."/>
        </authorList>
    </citation>
    <scope>NUCLEOTIDE SEQUENCE</scope>
    <source>
        <strain evidence="3">CBS 578.67</strain>
    </source>
</reference>
<dbReference type="OrthoDB" id="6475849at2759"/>
<dbReference type="InterPro" id="IPR042089">
    <property type="entry name" value="Peptidase_M13_dom_2"/>
</dbReference>
<feature type="non-terminal residue" evidence="3">
    <location>
        <position position="349"/>
    </location>
</feature>
<dbReference type="GO" id="GO:0006508">
    <property type="term" value="P:proteolysis"/>
    <property type="evidence" value="ECO:0007669"/>
    <property type="project" value="InterPro"/>
</dbReference>